<dbReference type="PRINTS" id="PR00413">
    <property type="entry name" value="HADHALOGNASE"/>
</dbReference>
<dbReference type="InterPro" id="IPR006439">
    <property type="entry name" value="HAD-SF_hydro_IA"/>
</dbReference>
<dbReference type="STRING" id="1395513.P343_00085"/>
<dbReference type="eggNOG" id="COG1011">
    <property type="taxonomic scope" value="Bacteria"/>
</dbReference>
<dbReference type="RefSeq" id="WP_023508347.1">
    <property type="nucleotide sequence ID" value="NZ_AWTC01000001.1"/>
</dbReference>
<name>V6J8Z4_9BACL</name>
<dbReference type="SUPFAM" id="SSF56784">
    <property type="entry name" value="HAD-like"/>
    <property type="match status" value="1"/>
</dbReference>
<evidence type="ECO:0000313" key="2">
    <source>
        <dbReference type="EMBL" id="EST13254.1"/>
    </source>
</evidence>
<dbReference type="NCBIfam" id="TIGR01509">
    <property type="entry name" value="HAD-SF-IA-v3"/>
    <property type="match status" value="1"/>
</dbReference>
<reference evidence="2 3" key="1">
    <citation type="journal article" date="2013" name="Genome Announc.">
        <title>Genome Sequence of Sporolactobacillus laevolacticus DSM442, an Efficient Polymer-Grade D-Lactate Producer from Agricultural Waste Cottonseed as a Nitrogen Source.</title>
        <authorList>
            <person name="Wang H."/>
            <person name="Wang L."/>
            <person name="Ju J."/>
            <person name="Yu B."/>
            <person name="Ma Y."/>
        </authorList>
    </citation>
    <scope>NUCLEOTIDE SEQUENCE [LARGE SCALE GENOMIC DNA]</scope>
    <source>
        <strain evidence="2 3">DSM 442</strain>
    </source>
</reference>
<dbReference type="PANTHER" id="PTHR43316">
    <property type="entry name" value="HYDROLASE, HALOACID DELAHOGENASE-RELATED"/>
    <property type="match status" value="1"/>
</dbReference>
<evidence type="ECO:0000313" key="3">
    <source>
        <dbReference type="Proteomes" id="UP000018296"/>
    </source>
</evidence>
<keyword evidence="3" id="KW-1185">Reference proteome</keyword>
<dbReference type="GO" id="GO:0016787">
    <property type="term" value="F:hydrolase activity"/>
    <property type="evidence" value="ECO:0007669"/>
    <property type="project" value="UniProtKB-KW"/>
</dbReference>
<dbReference type="InterPro" id="IPR023198">
    <property type="entry name" value="PGP-like_dom2"/>
</dbReference>
<protein>
    <submittedName>
        <fullName evidence="2">Haloacid dehalogenase</fullName>
    </submittedName>
</protein>
<dbReference type="EMBL" id="AWTC01000001">
    <property type="protein sequence ID" value="EST13254.1"/>
    <property type="molecule type" value="Genomic_DNA"/>
</dbReference>
<organism evidence="2 3">
    <name type="scientific">Sporolactobacillus laevolacticus DSM 442</name>
    <dbReference type="NCBI Taxonomy" id="1395513"/>
    <lineage>
        <taxon>Bacteria</taxon>
        <taxon>Bacillati</taxon>
        <taxon>Bacillota</taxon>
        <taxon>Bacilli</taxon>
        <taxon>Bacillales</taxon>
        <taxon>Sporolactobacillaceae</taxon>
        <taxon>Sporolactobacillus</taxon>
    </lineage>
</organism>
<dbReference type="InterPro" id="IPR036412">
    <property type="entry name" value="HAD-like_sf"/>
</dbReference>
<dbReference type="PANTHER" id="PTHR43316:SF3">
    <property type="entry name" value="HALOACID DEHALOGENASE, TYPE II (AFU_ORTHOLOGUE AFUA_2G07750)-RELATED"/>
    <property type="match status" value="1"/>
</dbReference>
<sequence length="225" mass="25755">MSIKALFLDFYGTVVHEDGKIISIILSKIQKSLHSEISQSDIGHLWYTKFQKLCNNSYEANFKTQREIELLALRQTLNFFHSPLNETELCQLQFDYWKKPEIFADAADFLKQNLVPVYIVSNIDTADLKAAIAYHQLNHITDVITSESVKSYKPQTEMFHKALEKSNLSAEDVIHVGDSLTSDVAGAQSAGIKTVWLNRTRKINVHNKKPEYIIHSFDDLLNIIQ</sequence>
<keyword evidence="1" id="KW-0378">Hydrolase</keyword>
<proteinExistence type="predicted"/>
<dbReference type="AlphaFoldDB" id="V6J8Z4"/>
<dbReference type="InterPro" id="IPR023214">
    <property type="entry name" value="HAD_sf"/>
</dbReference>
<dbReference type="SFLD" id="SFLDS00003">
    <property type="entry name" value="Haloacid_Dehalogenase"/>
    <property type="match status" value="1"/>
</dbReference>
<dbReference type="InterPro" id="IPR051540">
    <property type="entry name" value="S-2-haloacid_dehalogenase"/>
</dbReference>
<dbReference type="Proteomes" id="UP000018296">
    <property type="component" value="Unassembled WGS sequence"/>
</dbReference>
<accession>V6J8Z4</accession>
<dbReference type="Gene3D" id="3.40.50.1000">
    <property type="entry name" value="HAD superfamily/HAD-like"/>
    <property type="match status" value="1"/>
</dbReference>
<dbReference type="Gene3D" id="1.10.150.240">
    <property type="entry name" value="Putative phosphatase, domain 2"/>
    <property type="match status" value="1"/>
</dbReference>
<dbReference type="SFLD" id="SFLDG01129">
    <property type="entry name" value="C1.5:_HAD__Beta-PGM__Phosphata"/>
    <property type="match status" value="1"/>
</dbReference>
<comment type="caution">
    <text evidence="2">The sequence shown here is derived from an EMBL/GenBank/DDBJ whole genome shotgun (WGS) entry which is preliminary data.</text>
</comment>
<gene>
    <name evidence="2" type="ORF">P343_00085</name>
</gene>
<evidence type="ECO:0000256" key="1">
    <source>
        <dbReference type="ARBA" id="ARBA00022801"/>
    </source>
</evidence>
<dbReference type="Pfam" id="PF00702">
    <property type="entry name" value="Hydrolase"/>
    <property type="match status" value="1"/>
</dbReference>
<dbReference type="NCBIfam" id="TIGR01549">
    <property type="entry name" value="HAD-SF-IA-v1"/>
    <property type="match status" value="1"/>
</dbReference>
<dbReference type="OrthoDB" id="264363at2"/>
<dbReference type="PATRIC" id="fig|1395513.3.peg.17"/>